<evidence type="ECO:0000256" key="2">
    <source>
        <dbReference type="SAM" id="SignalP"/>
    </source>
</evidence>
<evidence type="ECO:0008006" key="5">
    <source>
        <dbReference type="Google" id="ProtNLM"/>
    </source>
</evidence>
<feature type="region of interest" description="Disordered" evidence="1">
    <location>
        <begin position="34"/>
        <end position="61"/>
    </location>
</feature>
<keyword evidence="4" id="KW-1185">Reference proteome</keyword>
<dbReference type="EMBL" id="SRLO01000112">
    <property type="protein sequence ID" value="TNN74667.1"/>
    <property type="molecule type" value="Genomic_DNA"/>
</dbReference>
<feature type="chain" id="PRO_5021452899" description="Secreted protein" evidence="2">
    <location>
        <begin position="24"/>
        <end position="124"/>
    </location>
</feature>
<evidence type="ECO:0000256" key="1">
    <source>
        <dbReference type="SAM" id="MobiDB-lite"/>
    </source>
</evidence>
<comment type="caution">
    <text evidence="3">The sequence shown here is derived from an EMBL/GenBank/DDBJ whole genome shotgun (WGS) entry which is preliminary data.</text>
</comment>
<protein>
    <recommendedName>
        <fullName evidence="5">Secreted protein</fullName>
    </recommendedName>
</protein>
<proteinExistence type="predicted"/>
<sequence length="124" mass="13867">MVWDMVVVVVVVVVGAKSSRCHGQRMPACGCDTKELGTNTPYDRRQTKHPGIVPGETNGRKRWRKQVINMERAKGAICIRGPEVDVERPGGGNKGSRARGEKEKWLMEDLGRRREDHRGEALSC</sequence>
<gene>
    <name evidence="3" type="ORF">EYF80_015214</name>
</gene>
<accession>A0A4Z2I9Q0</accession>
<reference evidence="3 4" key="1">
    <citation type="submission" date="2019-03" db="EMBL/GenBank/DDBJ databases">
        <title>First draft genome of Liparis tanakae, snailfish: a comprehensive survey of snailfish specific genes.</title>
        <authorList>
            <person name="Kim W."/>
            <person name="Song I."/>
            <person name="Jeong J.-H."/>
            <person name="Kim D."/>
            <person name="Kim S."/>
            <person name="Ryu S."/>
            <person name="Song J.Y."/>
            <person name="Lee S.K."/>
        </authorList>
    </citation>
    <scope>NUCLEOTIDE SEQUENCE [LARGE SCALE GENOMIC DNA]</scope>
    <source>
        <tissue evidence="3">Muscle</tissue>
    </source>
</reference>
<feature type="region of interest" description="Disordered" evidence="1">
    <location>
        <begin position="83"/>
        <end position="104"/>
    </location>
</feature>
<evidence type="ECO:0000313" key="3">
    <source>
        <dbReference type="EMBL" id="TNN74667.1"/>
    </source>
</evidence>
<feature type="signal peptide" evidence="2">
    <location>
        <begin position="1"/>
        <end position="23"/>
    </location>
</feature>
<dbReference type="Proteomes" id="UP000314294">
    <property type="component" value="Unassembled WGS sequence"/>
</dbReference>
<organism evidence="3 4">
    <name type="scientific">Liparis tanakae</name>
    <name type="common">Tanaka's snailfish</name>
    <dbReference type="NCBI Taxonomy" id="230148"/>
    <lineage>
        <taxon>Eukaryota</taxon>
        <taxon>Metazoa</taxon>
        <taxon>Chordata</taxon>
        <taxon>Craniata</taxon>
        <taxon>Vertebrata</taxon>
        <taxon>Euteleostomi</taxon>
        <taxon>Actinopterygii</taxon>
        <taxon>Neopterygii</taxon>
        <taxon>Teleostei</taxon>
        <taxon>Neoteleostei</taxon>
        <taxon>Acanthomorphata</taxon>
        <taxon>Eupercaria</taxon>
        <taxon>Perciformes</taxon>
        <taxon>Cottioidei</taxon>
        <taxon>Cottales</taxon>
        <taxon>Liparidae</taxon>
        <taxon>Liparis</taxon>
    </lineage>
</organism>
<evidence type="ECO:0000313" key="4">
    <source>
        <dbReference type="Proteomes" id="UP000314294"/>
    </source>
</evidence>
<dbReference type="AlphaFoldDB" id="A0A4Z2I9Q0"/>
<name>A0A4Z2I9Q0_9TELE</name>
<keyword evidence="2" id="KW-0732">Signal</keyword>